<evidence type="ECO:0000313" key="2">
    <source>
        <dbReference type="Proteomes" id="UP000799755"/>
    </source>
</evidence>
<accession>A0ACB6QZ52</accession>
<keyword evidence="2" id="KW-1185">Reference proteome</keyword>
<name>A0ACB6QZ52_9PLEO</name>
<organism evidence="1 2">
    <name type="scientific">Lindgomyces ingoldianus</name>
    <dbReference type="NCBI Taxonomy" id="673940"/>
    <lineage>
        <taxon>Eukaryota</taxon>
        <taxon>Fungi</taxon>
        <taxon>Dikarya</taxon>
        <taxon>Ascomycota</taxon>
        <taxon>Pezizomycotina</taxon>
        <taxon>Dothideomycetes</taxon>
        <taxon>Pleosporomycetidae</taxon>
        <taxon>Pleosporales</taxon>
        <taxon>Lindgomycetaceae</taxon>
        <taxon>Lindgomyces</taxon>
    </lineage>
</organism>
<reference evidence="1" key="1">
    <citation type="journal article" date="2020" name="Stud. Mycol.">
        <title>101 Dothideomycetes genomes: a test case for predicting lifestyles and emergence of pathogens.</title>
        <authorList>
            <person name="Haridas S."/>
            <person name="Albert R."/>
            <person name="Binder M."/>
            <person name="Bloem J."/>
            <person name="Labutti K."/>
            <person name="Salamov A."/>
            <person name="Andreopoulos B."/>
            <person name="Baker S."/>
            <person name="Barry K."/>
            <person name="Bills G."/>
            <person name="Bluhm B."/>
            <person name="Cannon C."/>
            <person name="Castanera R."/>
            <person name="Culley D."/>
            <person name="Daum C."/>
            <person name="Ezra D."/>
            <person name="Gonzalez J."/>
            <person name="Henrissat B."/>
            <person name="Kuo A."/>
            <person name="Liang C."/>
            <person name="Lipzen A."/>
            <person name="Lutzoni F."/>
            <person name="Magnuson J."/>
            <person name="Mondo S."/>
            <person name="Nolan M."/>
            <person name="Ohm R."/>
            <person name="Pangilinan J."/>
            <person name="Park H.-J."/>
            <person name="Ramirez L."/>
            <person name="Alfaro M."/>
            <person name="Sun H."/>
            <person name="Tritt A."/>
            <person name="Yoshinaga Y."/>
            <person name="Zwiers L.-H."/>
            <person name="Turgeon B."/>
            <person name="Goodwin S."/>
            <person name="Spatafora J."/>
            <person name="Crous P."/>
            <person name="Grigoriev I."/>
        </authorList>
    </citation>
    <scope>NUCLEOTIDE SEQUENCE</scope>
    <source>
        <strain evidence="1">ATCC 200398</strain>
    </source>
</reference>
<evidence type="ECO:0000313" key="1">
    <source>
        <dbReference type="EMBL" id="KAF2472274.1"/>
    </source>
</evidence>
<dbReference type="EMBL" id="MU003503">
    <property type="protein sequence ID" value="KAF2472274.1"/>
    <property type="molecule type" value="Genomic_DNA"/>
</dbReference>
<proteinExistence type="predicted"/>
<sequence length="622" mass="69538">MATDLYIGKRLSFDVQLCTVRYIGKLKGTKGEWLGVEWDDPTRGKHSGENGGIKYFECANKQPTAGSFVRPGRKSDPPQSFVEALKMKYASEYFEDPDVQIVFTIQDNTKPPLSQPSRPIRISGKEVEEVGFDKIRKQLADLNELRIVILDGLCMSRPIATLRERKEASQEDAWPTGLTDIKDVCPKTVELDLSRNLFEEWREVASICEQLDKLRSLRVDGNRFRDTTLTNAERQRCLKAFGNIKTLRLEDTLLSWEEITRITTLFPTLTTFVASSNLYTTLTPHLLTPTITDLTLEDNLFPSLSSLSPLTRLPNLQRLVLKSNKISSASPSDVPLPIFSHTITDVDLSYNAIVTWAFIDALAHVFPGLTSLRISHNPLYHSLQSADGRTLSVEDGYMLTLARLGALKILNYSPITAKERLNAESYYLSLISRELVFSPPELADQIIASHPRYQYLCAEYGEPVIHHEAGKVNPNSLAARLVRCTFYLGASAKASLSTAIASSLSLPTVERIEAEVPTSFTAYSLLGFVAKEFSLPPRKLRLVWETGDWMLASRALHDVAEEEWDSESESESGSSRSGGDDGVELERDGGERVMREVEIVPGTKLVGTWIDGMEAVIRVEMR</sequence>
<protein>
    <submittedName>
        <fullName evidence="1">Tubulin-specific chaperone E</fullName>
    </submittedName>
</protein>
<comment type="caution">
    <text evidence="1">The sequence shown here is derived from an EMBL/GenBank/DDBJ whole genome shotgun (WGS) entry which is preliminary data.</text>
</comment>
<dbReference type="Proteomes" id="UP000799755">
    <property type="component" value="Unassembled WGS sequence"/>
</dbReference>
<gene>
    <name evidence="1" type="ORF">BDR25DRAFT_333631</name>
</gene>